<dbReference type="Proteomes" id="UP001328107">
    <property type="component" value="Unassembled WGS sequence"/>
</dbReference>
<keyword evidence="2" id="KW-1185">Reference proteome</keyword>
<organism evidence="1 2">
    <name type="scientific">Pristionchus mayeri</name>
    <dbReference type="NCBI Taxonomy" id="1317129"/>
    <lineage>
        <taxon>Eukaryota</taxon>
        <taxon>Metazoa</taxon>
        <taxon>Ecdysozoa</taxon>
        <taxon>Nematoda</taxon>
        <taxon>Chromadorea</taxon>
        <taxon>Rhabditida</taxon>
        <taxon>Rhabditina</taxon>
        <taxon>Diplogasteromorpha</taxon>
        <taxon>Diplogasteroidea</taxon>
        <taxon>Neodiplogasteridae</taxon>
        <taxon>Pristionchus</taxon>
    </lineage>
</organism>
<protein>
    <submittedName>
        <fullName evidence="1">Uncharacterized protein</fullName>
    </submittedName>
</protein>
<dbReference type="EMBL" id="BTRK01000001">
    <property type="protein sequence ID" value="GMR33913.1"/>
    <property type="molecule type" value="Genomic_DNA"/>
</dbReference>
<evidence type="ECO:0000313" key="2">
    <source>
        <dbReference type="Proteomes" id="UP001328107"/>
    </source>
</evidence>
<accession>A0AAN4Z8G0</accession>
<comment type="caution">
    <text evidence="1">The sequence shown here is derived from an EMBL/GenBank/DDBJ whole genome shotgun (WGS) entry which is preliminary data.</text>
</comment>
<gene>
    <name evidence="1" type="ORF">PMAYCL1PPCAC_04108</name>
</gene>
<reference evidence="2" key="1">
    <citation type="submission" date="2022-10" db="EMBL/GenBank/DDBJ databases">
        <title>Genome assembly of Pristionchus species.</title>
        <authorList>
            <person name="Yoshida K."/>
            <person name="Sommer R.J."/>
        </authorList>
    </citation>
    <scope>NUCLEOTIDE SEQUENCE [LARGE SCALE GENOMIC DNA]</scope>
    <source>
        <strain evidence="2">RS5460</strain>
    </source>
</reference>
<evidence type="ECO:0000313" key="1">
    <source>
        <dbReference type="EMBL" id="GMR33913.1"/>
    </source>
</evidence>
<dbReference type="AlphaFoldDB" id="A0AAN4Z8G0"/>
<proteinExistence type="predicted"/>
<sequence>MRPLPPSIRRARRRCRWHSRGPASCAPAFISLIVSQPSGTSTRSTCWWTGKSRRRDRMQISYNRRASTTR</sequence>
<name>A0AAN4Z8G0_9BILA</name>